<name>L0NJD6_9HYPH</name>
<evidence type="ECO:0000313" key="1">
    <source>
        <dbReference type="EMBL" id="CCF21009.1"/>
    </source>
</evidence>
<accession>L0NJD6</accession>
<dbReference type="EMBL" id="FO082820">
    <property type="protein sequence ID" value="CCF21009.1"/>
    <property type="molecule type" value="Genomic_DNA"/>
</dbReference>
<protein>
    <submittedName>
        <fullName evidence="1">Uncharacterized protein</fullName>
    </submittedName>
</protein>
<reference evidence="1 2" key="1">
    <citation type="journal article" date="2013" name="Genome Biol. Evol.">
        <title>Life in an arsenic-containing gold mine: genome and physiology of the autotrophic arsenite-oxidizing bacterium rhizobium sp. NT-26.</title>
        <authorList>
            <person name="Andres J."/>
            <person name="Arsene-Ploetze F."/>
            <person name="Barbe V."/>
            <person name="Brochier-Armanet C."/>
            <person name="Cleiss-Arnold J."/>
            <person name="Coppee J.Y."/>
            <person name="Dillies M.A."/>
            <person name="Geist"/>
            <person name="L"/>
            <person name="Joublin A."/>
            <person name="Koechler S."/>
            <person name="Lassalle F."/>
            <person name="Marchal M."/>
            <person name="Medigue C."/>
            <person name="Muller D."/>
            <person name="Nesme X."/>
            <person name="Plewniak F."/>
            <person name="Proux C."/>
            <person name="Ramirez-Bahena M.H."/>
            <person name="Schenowitz C."/>
            <person name="Sismeiro O."/>
            <person name="Vallenet D."/>
            <person name="Santini J.M."/>
            <person name="Bertin P.N."/>
        </authorList>
    </citation>
    <scope>NUCLEOTIDE SEQUENCE [LARGE SCALE GENOMIC DNA]</scope>
    <source>
        <strain evidence="1 2">NT-26</strain>
    </source>
</reference>
<dbReference type="STRING" id="1125847.NT26_3286"/>
<dbReference type="KEGG" id="rht:NT26_3286"/>
<evidence type="ECO:0000313" key="2">
    <source>
        <dbReference type="Proteomes" id="UP000010792"/>
    </source>
</evidence>
<proteinExistence type="predicted"/>
<sequence length="204" mass="23262">MPPALEHFDDDHASTAAWAWRPDVDRFVVRLVRGRRGSVEELAGTSDAHLPRTAGCPRGQFPTAERRLEDMKRGELRWNERERGWEVFIPSNAFKNSGSSFFGQKPFRLVLPDLLDLYTHLNAYIERHRKVLLGRAPDPRTLFVKTVKTTSVDAAYNETTFYEAWRLAIQRYTASTILTPAALPSKGSFPTVLITSETSWPLIF</sequence>
<gene>
    <name evidence="1" type="ORF">NT26_3286</name>
</gene>
<dbReference type="AlphaFoldDB" id="L0NJD6"/>
<keyword evidence="2" id="KW-1185">Reference proteome</keyword>
<dbReference type="Proteomes" id="UP000010792">
    <property type="component" value="Chromosome"/>
</dbReference>
<organism evidence="1 2">
    <name type="scientific">Pseudorhizobium banfieldiae</name>
    <dbReference type="NCBI Taxonomy" id="1125847"/>
    <lineage>
        <taxon>Bacteria</taxon>
        <taxon>Pseudomonadati</taxon>
        <taxon>Pseudomonadota</taxon>
        <taxon>Alphaproteobacteria</taxon>
        <taxon>Hyphomicrobiales</taxon>
        <taxon>Rhizobiaceae</taxon>
        <taxon>Rhizobium/Agrobacterium group</taxon>
        <taxon>Pseudorhizobium</taxon>
    </lineage>
</organism>